<protein>
    <recommendedName>
        <fullName evidence="4">Spore coat protein</fullName>
    </recommendedName>
</protein>
<comment type="caution">
    <text evidence="2">The sequence shown here is derived from an EMBL/GenBank/DDBJ whole genome shotgun (WGS) entry which is preliminary data.</text>
</comment>
<dbReference type="Proteomes" id="UP001589854">
    <property type="component" value="Unassembled WGS sequence"/>
</dbReference>
<feature type="transmembrane region" description="Helical" evidence="1">
    <location>
        <begin position="16"/>
        <end position="33"/>
    </location>
</feature>
<accession>A0ABV6GAW1</accession>
<dbReference type="EMBL" id="JBHLVO010000002">
    <property type="protein sequence ID" value="MFC0270704.1"/>
    <property type="molecule type" value="Genomic_DNA"/>
</dbReference>
<keyword evidence="3" id="KW-1185">Reference proteome</keyword>
<dbReference type="RefSeq" id="WP_378930943.1">
    <property type="nucleotide sequence ID" value="NZ_JBHLVO010000002.1"/>
</dbReference>
<evidence type="ECO:0000313" key="3">
    <source>
        <dbReference type="Proteomes" id="UP001589854"/>
    </source>
</evidence>
<keyword evidence="1" id="KW-0472">Membrane</keyword>
<gene>
    <name evidence="2" type="ORF">ACFFIX_04470</name>
</gene>
<evidence type="ECO:0000313" key="2">
    <source>
        <dbReference type="EMBL" id="MFC0270704.1"/>
    </source>
</evidence>
<organism evidence="2 3">
    <name type="scientific">Metabacillus herbersteinensis</name>
    <dbReference type="NCBI Taxonomy" id="283816"/>
    <lineage>
        <taxon>Bacteria</taxon>
        <taxon>Bacillati</taxon>
        <taxon>Bacillota</taxon>
        <taxon>Bacilli</taxon>
        <taxon>Bacillales</taxon>
        <taxon>Bacillaceae</taxon>
        <taxon>Metabacillus</taxon>
    </lineage>
</organism>
<evidence type="ECO:0000256" key="1">
    <source>
        <dbReference type="SAM" id="Phobius"/>
    </source>
</evidence>
<name>A0ABV6GAW1_9BACI</name>
<keyword evidence="1" id="KW-0812">Transmembrane</keyword>
<keyword evidence="1" id="KW-1133">Transmembrane helix</keyword>
<proteinExistence type="predicted"/>
<evidence type="ECO:0008006" key="4">
    <source>
        <dbReference type="Google" id="ProtNLM"/>
    </source>
</evidence>
<sequence length="62" mass="7643">MNAIHHYQPAHSDQRFFPFLPFLAGLAVGPYIFRPRWYYPYPPYPYYTPYPPYPPYPYYYGR</sequence>
<reference evidence="2 3" key="1">
    <citation type="submission" date="2024-09" db="EMBL/GenBank/DDBJ databases">
        <authorList>
            <person name="Sun Q."/>
            <person name="Mori K."/>
        </authorList>
    </citation>
    <scope>NUCLEOTIDE SEQUENCE [LARGE SCALE GENOMIC DNA]</scope>
    <source>
        <strain evidence="2 3">CCM 7228</strain>
    </source>
</reference>